<dbReference type="AlphaFoldDB" id="A0A6J0BBS2"/>
<protein>
    <submittedName>
        <fullName evidence="3">Uncharacterized protein LOC107218303</fullName>
    </submittedName>
</protein>
<feature type="compositionally biased region" description="Basic and acidic residues" evidence="1">
    <location>
        <begin position="138"/>
        <end position="148"/>
    </location>
</feature>
<organism evidence="3">
    <name type="scientific">Neodiprion lecontei</name>
    <name type="common">Redheaded pine sawfly</name>
    <dbReference type="NCBI Taxonomy" id="441921"/>
    <lineage>
        <taxon>Eukaryota</taxon>
        <taxon>Metazoa</taxon>
        <taxon>Ecdysozoa</taxon>
        <taxon>Arthropoda</taxon>
        <taxon>Hexapoda</taxon>
        <taxon>Insecta</taxon>
        <taxon>Pterygota</taxon>
        <taxon>Neoptera</taxon>
        <taxon>Endopterygota</taxon>
        <taxon>Hymenoptera</taxon>
        <taxon>Tenthredinoidea</taxon>
        <taxon>Diprionidae</taxon>
        <taxon>Diprioninae</taxon>
        <taxon>Neodiprion</taxon>
    </lineage>
</organism>
<feature type="compositionally biased region" description="Low complexity" evidence="1">
    <location>
        <begin position="301"/>
        <end position="314"/>
    </location>
</feature>
<gene>
    <name evidence="3" type="primary">LOC107218303</name>
</gene>
<name>A0A6J0BBS2_NEOLC</name>
<keyword evidence="2" id="KW-1185">Reference proteome</keyword>
<evidence type="ECO:0000313" key="2">
    <source>
        <dbReference type="Proteomes" id="UP000829291"/>
    </source>
</evidence>
<dbReference type="OrthoDB" id="7630628at2759"/>
<sequence length="350" mass="39153">MFREGYYLEIIKAKTSAATAVITVKEKTVEIKNKKITTNKWLTLEDWASLYQVLEKGVIQNSENKTRASESKEKKKITRHLEIVYTFEESENPTDRTTLPTIRVSVSPVKKKSRSKRDATTAEVNQKEKIRVSSTLTTEHKNESRSSPKLESSGETFYGTGFKVEEYIPNVPKTKGAENGADIKYIPSRKSALENLNRSVDSDEYIPAIVNEEGVGTSALDDLYVPNSVPKILNFNETYEPFSSAITTSKIPGEYVPNSKGLKKKMEEYQPDFTSKTMKFDNSYVPSSSAKIMELKKNGRKSSLGGSSSSSSGSARKKRSRDTESSTRRESSSRKKNSPATQSTGVKREM</sequence>
<accession>A0A6J0BBS2</accession>
<feature type="compositionally biased region" description="Basic and acidic residues" evidence="1">
    <location>
        <begin position="321"/>
        <end position="333"/>
    </location>
</feature>
<evidence type="ECO:0000256" key="1">
    <source>
        <dbReference type="SAM" id="MobiDB-lite"/>
    </source>
</evidence>
<dbReference type="Proteomes" id="UP000829291">
    <property type="component" value="Chromosome 7"/>
</dbReference>
<dbReference type="KEGG" id="nlo:107218303"/>
<feature type="compositionally biased region" description="Basic and acidic residues" evidence="1">
    <location>
        <begin position="116"/>
        <end position="131"/>
    </location>
</feature>
<reference evidence="3" key="1">
    <citation type="submission" date="2025-08" db="UniProtKB">
        <authorList>
            <consortium name="RefSeq"/>
        </authorList>
    </citation>
    <scope>IDENTIFICATION</scope>
    <source>
        <tissue evidence="3">Thorax and Abdomen</tissue>
    </source>
</reference>
<proteinExistence type="predicted"/>
<feature type="region of interest" description="Disordered" evidence="1">
    <location>
        <begin position="291"/>
        <end position="350"/>
    </location>
</feature>
<dbReference type="GeneID" id="107218303"/>
<evidence type="ECO:0000313" key="3">
    <source>
        <dbReference type="RefSeq" id="XP_015511622.1"/>
    </source>
</evidence>
<dbReference type="RefSeq" id="XP_015511622.1">
    <property type="nucleotide sequence ID" value="XM_015656136.2"/>
</dbReference>
<feature type="region of interest" description="Disordered" evidence="1">
    <location>
        <begin position="106"/>
        <end position="155"/>
    </location>
</feature>
<feature type="compositionally biased region" description="Polar residues" evidence="1">
    <location>
        <begin position="338"/>
        <end position="350"/>
    </location>
</feature>
<dbReference type="InParanoid" id="A0A6J0BBS2"/>